<dbReference type="Proteomes" id="UP000001593">
    <property type="component" value="Unassembled WGS sequence"/>
</dbReference>
<feature type="disulfide bond" evidence="5">
    <location>
        <begin position="67"/>
        <end position="76"/>
    </location>
</feature>
<dbReference type="FunFam" id="2.10.25.10:FF:000063">
    <property type="entry name" value="Slit guidance ligand 2"/>
    <property type="match status" value="2"/>
</dbReference>
<dbReference type="KEGG" id="nve:5499303"/>
<dbReference type="HOGENOM" id="CLU_004826_11_2_1"/>
<comment type="caution">
    <text evidence="5">Lacks conserved residue(s) required for the propagation of feature annotation.</text>
</comment>
<dbReference type="InterPro" id="IPR000742">
    <property type="entry name" value="EGF"/>
</dbReference>
<evidence type="ECO:0000256" key="4">
    <source>
        <dbReference type="ARBA" id="ARBA00023157"/>
    </source>
</evidence>
<name>A7T5E1_NEMVE</name>
<evidence type="ECO:0000256" key="3">
    <source>
        <dbReference type="ARBA" id="ARBA00022737"/>
    </source>
</evidence>
<feature type="domain" description="EGF-like" evidence="6">
    <location>
        <begin position="1"/>
        <end position="37"/>
    </location>
</feature>
<dbReference type="PANTHER" id="PTHR24049">
    <property type="entry name" value="CRUMBS FAMILY MEMBER"/>
    <property type="match status" value="1"/>
</dbReference>
<dbReference type="EMBL" id="DS471138">
    <property type="protein sequence ID" value="EDO28822.1"/>
    <property type="molecule type" value="Genomic_DNA"/>
</dbReference>
<dbReference type="eggNOG" id="KOG4292">
    <property type="taxonomic scope" value="Eukaryota"/>
</dbReference>
<comment type="similarity">
    <text evidence="1">Belongs to the EGF domain peptide family.</text>
</comment>
<evidence type="ECO:0000256" key="2">
    <source>
        <dbReference type="ARBA" id="ARBA00022536"/>
    </source>
</evidence>
<evidence type="ECO:0000256" key="5">
    <source>
        <dbReference type="PROSITE-ProRule" id="PRU00076"/>
    </source>
</evidence>
<dbReference type="InParanoid" id="A7T5E1"/>
<dbReference type="Pfam" id="PF00008">
    <property type="entry name" value="EGF"/>
    <property type="match status" value="2"/>
</dbReference>
<keyword evidence="2 5" id="KW-0245">EGF-like domain</keyword>
<dbReference type="GO" id="GO:0005509">
    <property type="term" value="F:calcium ion binding"/>
    <property type="evidence" value="ECO:0007669"/>
    <property type="project" value="InterPro"/>
</dbReference>
<evidence type="ECO:0000313" key="8">
    <source>
        <dbReference type="Proteomes" id="UP000001593"/>
    </source>
</evidence>
<sequence>VKPCDSSPCKNNGTCVDVDVKGYRCACAQGFTGLDCDIISVDPCKSEPCQNNGTCAALSASDYNCKCPAGFGGTEC</sequence>
<accession>A7T5E1</accession>
<dbReference type="Gene3D" id="2.10.25.10">
    <property type="entry name" value="Laminin"/>
    <property type="match status" value="2"/>
</dbReference>
<feature type="disulfide bond" evidence="5">
    <location>
        <begin position="27"/>
        <end position="36"/>
    </location>
</feature>
<gene>
    <name evidence="7" type="ORF">NEMVEDRAFT_v1g45491</name>
</gene>
<dbReference type="PROSITE" id="PS50026">
    <property type="entry name" value="EGF_3"/>
    <property type="match status" value="2"/>
</dbReference>
<dbReference type="AlphaFoldDB" id="A7T5E1"/>
<dbReference type="InterPro" id="IPR051022">
    <property type="entry name" value="Notch_Cell-Fate_Det"/>
</dbReference>
<dbReference type="PANTHER" id="PTHR24049:SF39">
    <property type="entry name" value="EGF-LIKE DOMAIN-CONTAINING PROTEIN"/>
    <property type="match status" value="1"/>
</dbReference>
<dbReference type="SUPFAM" id="SSF57196">
    <property type="entry name" value="EGF/Laminin"/>
    <property type="match status" value="2"/>
</dbReference>
<feature type="non-terminal residue" evidence="7">
    <location>
        <position position="1"/>
    </location>
</feature>
<dbReference type="PROSITE" id="PS00022">
    <property type="entry name" value="EGF_1"/>
    <property type="match status" value="2"/>
</dbReference>
<organism evidence="7 8">
    <name type="scientific">Nematostella vectensis</name>
    <name type="common">Starlet sea anemone</name>
    <dbReference type="NCBI Taxonomy" id="45351"/>
    <lineage>
        <taxon>Eukaryota</taxon>
        <taxon>Metazoa</taxon>
        <taxon>Cnidaria</taxon>
        <taxon>Anthozoa</taxon>
        <taxon>Hexacorallia</taxon>
        <taxon>Actiniaria</taxon>
        <taxon>Edwardsiidae</taxon>
        <taxon>Nematostella</taxon>
    </lineage>
</organism>
<evidence type="ECO:0000256" key="1">
    <source>
        <dbReference type="ARBA" id="ARBA00006373"/>
    </source>
</evidence>
<dbReference type="STRING" id="45351.A7T5E1"/>
<dbReference type="InterPro" id="IPR001881">
    <property type="entry name" value="EGF-like_Ca-bd_dom"/>
</dbReference>
<proteinExistence type="inferred from homology"/>
<evidence type="ECO:0000259" key="6">
    <source>
        <dbReference type="PROSITE" id="PS50026"/>
    </source>
</evidence>
<keyword evidence="8" id="KW-1185">Reference proteome</keyword>
<evidence type="ECO:0000313" key="7">
    <source>
        <dbReference type="EMBL" id="EDO28822.1"/>
    </source>
</evidence>
<dbReference type="SMART" id="SM00181">
    <property type="entry name" value="EGF"/>
    <property type="match status" value="2"/>
</dbReference>
<feature type="non-terminal residue" evidence="7">
    <location>
        <position position="76"/>
    </location>
</feature>
<feature type="domain" description="EGF-like" evidence="6">
    <location>
        <begin position="40"/>
        <end position="76"/>
    </location>
</feature>
<keyword evidence="3" id="KW-0677">Repeat</keyword>
<dbReference type="PhylomeDB" id="A7T5E1"/>
<dbReference type="PROSITE" id="PS01186">
    <property type="entry name" value="EGF_2"/>
    <property type="match status" value="2"/>
</dbReference>
<dbReference type="SMART" id="SM00179">
    <property type="entry name" value="EGF_CA"/>
    <property type="match status" value="2"/>
</dbReference>
<protein>
    <recommendedName>
        <fullName evidence="6">EGF-like domain-containing protein</fullName>
    </recommendedName>
</protein>
<reference evidence="7 8" key="1">
    <citation type="journal article" date="2007" name="Science">
        <title>Sea anemone genome reveals ancestral eumetazoan gene repertoire and genomic organization.</title>
        <authorList>
            <person name="Putnam N.H."/>
            <person name="Srivastava M."/>
            <person name="Hellsten U."/>
            <person name="Dirks B."/>
            <person name="Chapman J."/>
            <person name="Salamov A."/>
            <person name="Terry A."/>
            <person name="Shapiro H."/>
            <person name="Lindquist E."/>
            <person name="Kapitonov V.V."/>
            <person name="Jurka J."/>
            <person name="Genikhovich G."/>
            <person name="Grigoriev I.V."/>
            <person name="Lucas S.M."/>
            <person name="Steele R.E."/>
            <person name="Finnerty J.R."/>
            <person name="Technau U."/>
            <person name="Martindale M.Q."/>
            <person name="Rokhsar D.S."/>
        </authorList>
    </citation>
    <scope>NUCLEOTIDE SEQUENCE [LARGE SCALE GENOMIC DNA]</scope>
    <source>
        <strain evidence="8">CH2 X CH6</strain>
    </source>
</reference>
<keyword evidence="4 5" id="KW-1015">Disulfide bond</keyword>
<dbReference type="CDD" id="cd00054">
    <property type="entry name" value="EGF_CA"/>
    <property type="match status" value="1"/>
</dbReference>